<dbReference type="InterPro" id="IPR036736">
    <property type="entry name" value="ACP-like_sf"/>
</dbReference>
<gene>
    <name evidence="7" type="ORF">C5U48_11420</name>
</gene>
<dbReference type="InterPro" id="IPR036291">
    <property type="entry name" value="NAD(P)-bd_dom_sf"/>
</dbReference>
<dbReference type="GO" id="GO:0006633">
    <property type="term" value="P:fatty acid biosynthetic process"/>
    <property type="evidence" value="ECO:0007669"/>
    <property type="project" value="TreeGrafter"/>
</dbReference>
<dbReference type="Pfam" id="PF00698">
    <property type="entry name" value="Acyl_transf_1"/>
    <property type="match status" value="1"/>
</dbReference>
<dbReference type="RefSeq" id="WP_105295129.1">
    <property type="nucleotide sequence ID" value="NZ_CP092430.2"/>
</dbReference>
<dbReference type="InterPro" id="IPR016036">
    <property type="entry name" value="Malonyl_transacylase_ACP-bd"/>
</dbReference>
<keyword evidence="4" id="KW-0521">NADP</keyword>
<dbReference type="Pfam" id="PF08659">
    <property type="entry name" value="KR"/>
    <property type="match status" value="1"/>
</dbReference>
<dbReference type="SUPFAM" id="SSF51735">
    <property type="entry name" value="NAD(P)-binding Rossmann-fold domains"/>
    <property type="match status" value="2"/>
</dbReference>
<keyword evidence="5" id="KW-0511">Multifunctional enzyme</keyword>
<protein>
    <submittedName>
        <fullName evidence="7">Polyketide synthase</fullName>
    </submittedName>
</protein>
<dbReference type="CDD" id="cd05274">
    <property type="entry name" value="KR_FAS_SDR_x"/>
    <property type="match status" value="1"/>
</dbReference>
<dbReference type="AlphaFoldDB" id="A0A9X7IMP6"/>
<dbReference type="GO" id="GO:0031177">
    <property type="term" value="F:phosphopantetheine binding"/>
    <property type="evidence" value="ECO:0007669"/>
    <property type="project" value="InterPro"/>
</dbReference>
<dbReference type="InterPro" id="IPR050091">
    <property type="entry name" value="PKS_NRPS_Biosynth_Enz"/>
</dbReference>
<dbReference type="SMART" id="SM00827">
    <property type="entry name" value="PKS_AT"/>
    <property type="match status" value="1"/>
</dbReference>
<dbReference type="InterPro" id="IPR057326">
    <property type="entry name" value="KR_dom"/>
</dbReference>
<evidence type="ECO:0000256" key="5">
    <source>
        <dbReference type="ARBA" id="ARBA00023268"/>
    </source>
</evidence>
<dbReference type="EMBL" id="PUEV01000052">
    <property type="protein sequence ID" value="PQM52113.1"/>
    <property type="molecule type" value="Genomic_DNA"/>
</dbReference>
<name>A0A9X7IMP6_9MYCO</name>
<dbReference type="PROSITE" id="PS00012">
    <property type="entry name" value="PHOSPHOPANTETHEINE"/>
    <property type="match status" value="1"/>
</dbReference>
<feature type="domain" description="Carrier" evidence="6">
    <location>
        <begin position="909"/>
        <end position="984"/>
    </location>
</feature>
<accession>A0A9X7IMP6</accession>
<dbReference type="Proteomes" id="UP000237911">
    <property type="component" value="Unassembled WGS sequence"/>
</dbReference>
<dbReference type="InterPro" id="IPR020806">
    <property type="entry name" value="PKS_PP-bd"/>
</dbReference>
<evidence type="ECO:0000313" key="8">
    <source>
        <dbReference type="Proteomes" id="UP000237911"/>
    </source>
</evidence>
<dbReference type="SMART" id="SM00822">
    <property type="entry name" value="PKS_KR"/>
    <property type="match status" value="1"/>
</dbReference>
<dbReference type="InterPro" id="IPR009081">
    <property type="entry name" value="PP-bd_ACP"/>
</dbReference>
<dbReference type="Gene3D" id="1.10.1200.10">
    <property type="entry name" value="ACP-like"/>
    <property type="match status" value="1"/>
</dbReference>
<proteinExistence type="predicted"/>
<dbReference type="SUPFAM" id="SSF52151">
    <property type="entry name" value="FabD/lysophospholipase-like"/>
    <property type="match status" value="1"/>
</dbReference>
<dbReference type="Gene3D" id="3.30.70.3290">
    <property type="match status" value="1"/>
</dbReference>
<dbReference type="InterPro" id="IPR001227">
    <property type="entry name" value="Ac_transferase_dom_sf"/>
</dbReference>
<organism evidence="7 8">
    <name type="scientific">Mycolicibacter virginiensis</name>
    <dbReference type="NCBI Taxonomy" id="1795032"/>
    <lineage>
        <taxon>Bacteria</taxon>
        <taxon>Bacillati</taxon>
        <taxon>Actinomycetota</taxon>
        <taxon>Actinomycetes</taxon>
        <taxon>Mycobacteriales</taxon>
        <taxon>Mycobacteriaceae</taxon>
        <taxon>Mycolicibacter</taxon>
    </lineage>
</organism>
<dbReference type="PANTHER" id="PTHR43775:SF37">
    <property type="entry name" value="SI:DKEY-61P9.11"/>
    <property type="match status" value="1"/>
</dbReference>
<comment type="caution">
    <text evidence="7">The sequence shown here is derived from an EMBL/GenBank/DDBJ whole genome shotgun (WGS) entry which is preliminary data.</text>
</comment>
<dbReference type="GO" id="GO:0004312">
    <property type="term" value="F:fatty acid synthase activity"/>
    <property type="evidence" value="ECO:0007669"/>
    <property type="project" value="TreeGrafter"/>
</dbReference>
<dbReference type="InterPro" id="IPR013968">
    <property type="entry name" value="PKS_KR"/>
</dbReference>
<keyword evidence="2" id="KW-0597">Phosphoprotein</keyword>
<evidence type="ECO:0000256" key="3">
    <source>
        <dbReference type="ARBA" id="ARBA00022679"/>
    </source>
</evidence>
<reference evidence="7 8" key="1">
    <citation type="submission" date="2018-02" db="EMBL/GenBank/DDBJ databases">
        <title>Draft genome sequence of Mycobacterium virginiense isolated from mud of a swine farm in Japan.</title>
        <authorList>
            <person name="Ohya K."/>
        </authorList>
    </citation>
    <scope>NUCLEOTIDE SEQUENCE [LARGE SCALE GENOMIC DNA]</scope>
    <source>
        <strain evidence="7 8">GF75</strain>
    </source>
</reference>
<dbReference type="SUPFAM" id="SSF55048">
    <property type="entry name" value="Probable ACP-binding domain of malonyl-CoA ACP transacylase"/>
    <property type="match status" value="1"/>
</dbReference>
<dbReference type="GO" id="GO:0071770">
    <property type="term" value="P:DIM/DIP cell wall layer assembly"/>
    <property type="evidence" value="ECO:0007669"/>
    <property type="project" value="TreeGrafter"/>
</dbReference>
<dbReference type="Pfam" id="PF00550">
    <property type="entry name" value="PP-binding"/>
    <property type="match status" value="1"/>
</dbReference>
<dbReference type="GO" id="GO:0005737">
    <property type="term" value="C:cytoplasm"/>
    <property type="evidence" value="ECO:0007669"/>
    <property type="project" value="TreeGrafter"/>
</dbReference>
<sequence length="998" mass="104642">MLNNHPTTLPDGRIPVLISAHARDLVAAEAGGLARYLQTHPAGVAAVAQTLRATRPVRRYRAVIRARDTAELIAGLDAVYRGVEHPLVAGSHQPETARTAFVFPGQGNQWPGMGAELLGVAAYRAEADRCHEAFVRAGHASPLSYLRGTDDADPVVQRGSTQESRSWDRRTDPVVVQAAQFTHAAALAATWRHFGVLPDITVGHSLGEVAAAYTAGVVDLDAAVAVVAARAQLTDLLAANAPVRFGMAMIALNVDAAADLIAATPGWVELSVVNGPESVVVSGEWPAIQQILDAAGRRGVFARELPVRYPAHTSALEPLRDQLTGQLPDAQFHSAPVEFIGSVYGGPIPPAATFRHYWFDNLRRQVRFDLAAAAAVARGVTTFIEMSAHPTLLVALGDSVGAAQVLGSTDRDQPAGEALAANIAAAAIADPGYRWRDFAPPDAPALLRHFPHAPMHTSRLWAGTETSVPRHRMPVVMRESWLPVTEPQQRPARVAVVDYAGQSAELTAQLAAALDAEVVGPADAEFLVLVAPLADAVDITTATTEFAGHAASQSIVQPGQNCRRVWLVTRGAEQLDADPSPRPGGAALAALHRSIGFDYPDQTFAHLDLPVQPTAADLRAAGAALQLTETEVAVRAGNLATRRFVESTTAATAPTVPETVVISGGTGAIGLAYAAFCADHGARDIILLSRSGANDETTPQLDALRARTGARITAIRCEITDDAAVAAVIAQYRPVPAGLLVHTASAEAVAASNITAEAVRDAFGAKVIGLDNLARHWPLDADARVLVCSSVLALWGGSRHGLYAAANRMADTLVGQLRAQGLGATSIRWGLWRSVAVVSGEEKDRIARTGLTPMAPEAAITAGLLAASHDPAILAADFDRLAVFFDSQGVPSPFDASLTAATADGQADRPIGEVVADELVTVLGLEGPDDIDMHRALVDLGLDSLLALDLRKRLGRATGLRVALGPLLAGMTGAQLTATLTDDAAPAAVTERTVFTHD</sequence>
<dbReference type="PROSITE" id="PS50075">
    <property type="entry name" value="CARRIER"/>
    <property type="match status" value="1"/>
</dbReference>
<dbReference type="Gene3D" id="3.40.50.720">
    <property type="entry name" value="NAD(P)-binding Rossmann-like Domain"/>
    <property type="match status" value="1"/>
</dbReference>
<dbReference type="SMART" id="SM00823">
    <property type="entry name" value="PKS_PP"/>
    <property type="match status" value="1"/>
</dbReference>
<evidence type="ECO:0000313" key="7">
    <source>
        <dbReference type="EMBL" id="PQM52113.1"/>
    </source>
</evidence>
<dbReference type="InterPro" id="IPR006162">
    <property type="entry name" value="Ppantetheine_attach_site"/>
</dbReference>
<evidence type="ECO:0000256" key="2">
    <source>
        <dbReference type="ARBA" id="ARBA00022553"/>
    </source>
</evidence>
<keyword evidence="1" id="KW-0596">Phosphopantetheine</keyword>
<evidence type="ECO:0000256" key="4">
    <source>
        <dbReference type="ARBA" id="ARBA00022857"/>
    </source>
</evidence>
<dbReference type="InterPro" id="IPR014043">
    <property type="entry name" value="Acyl_transferase_dom"/>
</dbReference>
<dbReference type="InterPro" id="IPR016035">
    <property type="entry name" value="Acyl_Trfase/lysoPLipase"/>
</dbReference>
<dbReference type="PANTHER" id="PTHR43775">
    <property type="entry name" value="FATTY ACID SYNTHASE"/>
    <property type="match status" value="1"/>
</dbReference>
<dbReference type="Gene3D" id="3.40.366.10">
    <property type="entry name" value="Malonyl-Coenzyme A Acyl Carrier Protein, domain 2"/>
    <property type="match status" value="1"/>
</dbReference>
<dbReference type="GO" id="GO:0005886">
    <property type="term" value="C:plasma membrane"/>
    <property type="evidence" value="ECO:0007669"/>
    <property type="project" value="TreeGrafter"/>
</dbReference>
<dbReference type="SUPFAM" id="SSF47336">
    <property type="entry name" value="ACP-like"/>
    <property type="match status" value="1"/>
</dbReference>
<keyword evidence="8" id="KW-1185">Reference proteome</keyword>
<evidence type="ECO:0000256" key="1">
    <source>
        <dbReference type="ARBA" id="ARBA00022450"/>
    </source>
</evidence>
<keyword evidence="3" id="KW-0808">Transferase</keyword>
<evidence type="ECO:0000259" key="6">
    <source>
        <dbReference type="PROSITE" id="PS50075"/>
    </source>
</evidence>